<dbReference type="Gene3D" id="3.40.605.10">
    <property type="entry name" value="Aldehyde Dehydrogenase, Chain A, domain 1"/>
    <property type="match status" value="1"/>
</dbReference>
<evidence type="ECO:0000256" key="1">
    <source>
        <dbReference type="ARBA" id="ARBA00023002"/>
    </source>
</evidence>
<comment type="caution">
    <text evidence="3">The sequence shown here is derived from an EMBL/GenBank/DDBJ whole genome shotgun (WGS) entry which is preliminary data.</text>
</comment>
<sequence length="133" mass="14174">MPPGLASYAFARDLATAGRLAAFIKCGNVVFNHWVVSFSETPFGGVEEALGRVTGRPAKHPVPSADSRSIADTIAAALPAAAFRRLSWRQGTKGPLQADFAAEPRRVCRRLHFLELCGNLGDDGLKRAADRGG</sequence>
<dbReference type="InterPro" id="IPR016163">
    <property type="entry name" value="Ald_DH_C"/>
</dbReference>
<accession>A0A433J9P7</accession>
<reference evidence="3 4" key="1">
    <citation type="submission" date="2018-12" db="EMBL/GenBank/DDBJ databases">
        <authorList>
            <person name="Yang Y."/>
        </authorList>
    </citation>
    <scope>NUCLEOTIDE SEQUENCE [LARGE SCALE GENOMIC DNA]</scope>
    <source>
        <strain evidence="3 4">GSF71</strain>
    </source>
</reference>
<gene>
    <name evidence="3" type="ORF">EJ913_10605</name>
</gene>
<dbReference type="InterPro" id="IPR016162">
    <property type="entry name" value="Ald_DH_N"/>
</dbReference>
<organism evidence="3 4">
    <name type="scientific">Azospirillum doebereinerae</name>
    <dbReference type="NCBI Taxonomy" id="92933"/>
    <lineage>
        <taxon>Bacteria</taxon>
        <taxon>Pseudomonadati</taxon>
        <taxon>Pseudomonadota</taxon>
        <taxon>Alphaproteobacteria</taxon>
        <taxon>Rhodospirillales</taxon>
        <taxon>Azospirillaceae</taxon>
        <taxon>Azospirillum</taxon>
    </lineage>
</organism>
<feature type="domain" description="Aldehyde dehydrogenase" evidence="2">
    <location>
        <begin position="4"/>
        <end position="48"/>
    </location>
</feature>
<dbReference type="InterPro" id="IPR016161">
    <property type="entry name" value="Ald_DH/histidinol_DH"/>
</dbReference>
<dbReference type="Proteomes" id="UP000280346">
    <property type="component" value="Unassembled WGS sequence"/>
</dbReference>
<dbReference type="Gene3D" id="3.40.309.10">
    <property type="entry name" value="Aldehyde Dehydrogenase, Chain A, domain 2"/>
    <property type="match status" value="1"/>
</dbReference>
<protein>
    <submittedName>
        <fullName evidence="3">Aldehyde dehydrogenase family protein</fullName>
    </submittedName>
</protein>
<name>A0A433J9P7_9PROT</name>
<proteinExistence type="predicted"/>
<keyword evidence="4" id="KW-1185">Reference proteome</keyword>
<keyword evidence="1" id="KW-0560">Oxidoreductase</keyword>
<evidence type="ECO:0000313" key="4">
    <source>
        <dbReference type="Proteomes" id="UP000280346"/>
    </source>
</evidence>
<dbReference type="GO" id="GO:0016620">
    <property type="term" value="F:oxidoreductase activity, acting on the aldehyde or oxo group of donors, NAD or NADP as acceptor"/>
    <property type="evidence" value="ECO:0007669"/>
    <property type="project" value="InterPro"/>
</dbReference>
<dbReference type="SUPFAM" id="SSF53720">
    <property type="entry name" value="ALDH-like"/>
    <property type="match status" value="1"/>
</dbReference>
<dbReference type="InterPro" id="IPR015590">
    <property type="entry name" value="Aldehyde_DH_dom"/>
</dbReference>
<evidence type="ECO:0000313" key="3">
    <source>
        <dbReference type="EMBL" id="RUQ72022.1"/>
    </source>
</evidence>
<dbReference type="AlphaFoldDB" id="A0A433J9P7"/>
<dbReference type="EMBL" id="RZIJ01000007">
    <property type="protein sequence ID" value="RUQ72022.1"/>
    <property type="molecule type" value="Genomic_DNA"/>
</dbReference>
<dbReference type="OrthoDB" id="583339at2"/>
<dbReference type="Pfam" id="PF00171">
    <property type="entry name" value="Aldedh"/>
    <property type="match status" value="1"/>
</dbReference>
<evidence type="ECO:0000259" key="2">
    <source>
        <dbReference type="Pfam" id="PF00171"/>
    </source>
</evidence>